<evidence type="ECO:0000313" key="4">
    <source>
        <dbReference type="Proteomes" id="UP000005933"/>
    </source>
</evidence>
<keyword evidence="3" id="KW-0378">Hydrolase</keyword>
<dbReference type="Pfam" id="PF18288">
    <property type="entry name" value="FAA_hydro_N_2"/>
    <property type="match status" value="1"/>
</dbReference>
<dbReference type="EMBL" id="AAKL01000038">
    <property type="protein sequence ID" value="EAP71973.1"/>
    <property type="molecule type" value="Genomic_DNA"/>
</dbReference>
<evidence type="ECO:0000259" key="2">
    <source>
        <dbReference type="Pfam" id="PF18288"/>
    </source>
</evidence>
<dbReference type="Pfam" id="PF01557">
    <property type="entry name" value="FAA_hydrolase"/>
    <property type="match status" value="1"/>
</dbReference>
<sequence length="747" mass="78739">MLAMSGTVGAGIGTGAGCGWGCGADGRGLAGARAAAGAAGGCTGSGWSSRVGTTCSGAGGHATWWLRATQTTTMPCANSAASTTTPQRRQRRVRAPCASGLREVGRNVSKIGRKLLYGLSQAPLQRAVGRGIESALRTQGDQRQAQLAVGVEHRQGHRIDARQHAAVDARHAARAHFGADGVVRLQRARMLREACRGAGGGQQVQFALDERQRLRARQVGAEHAAGGRVEHGHHVAQAQADGDRMAGLFPVDDGRPLVAPYGEADGVVDLVAQRGGSGAGAAHRVLPVQAHHPHFAREGAEIVAALGGLRNQSQAREADQVAVGLGRVHRRGAREIAQHHRAVAAREHVEQAEPDFDGLDACARGRIPCGFGFGIQVRIGVGGGRGAGHGGAGRSVRVSVADAWCSIRAARSCLCIDMKLATLKDGSRDGQLAVVSRDLKTAHFATHIAGTLQRALDDWSFHAPQLQALYEQLNTGRARHPFPFAPANCMAPLPRAYQWADGSAYVNHVELVRRARGAEMPPEFWTDPLMYQGGSDDLAGPQDPIACRSEAFGIDFEAEVAVITGDVPMGTEPAAAGEAIRLVMLANDVSLRNLIPGELAKGFGFFQSKPATAFSPVAVTPDELGDAWRGRRVHLPMTVHWNGKKVGQPDCGTDMVFDFGQLIAHLCKTRNVRAGSIVGSGTISNTDRSKGYCCIAEKRMLETIDAGAPATEFMRYGDTVKIEMFDGNGASIFGAIDQEVVAPGTQG</sequence>
<proteinExistence type="predicted"/>
<accession>A0AB33VAX8</accession>
<comment type="caution">
    <text evidence="3">The sequence shown here is derived from an EMBL/GenBank/DDBJ whole genome shotgun (WGS) entry which is preliminary data.</text>
</comment>
<feature type="domain" description="Fumarylacetoacetase-like C-terminal" evidence="1">
    <location>
        <begin position="499"/>
        <end position="739"/>
    </location>
</feature>
<dbReference type="AlphaFoldDB" id="A0AB33VAX8"/>
<organism evidence="3 4">
    <name type="scientific">Ralstonia solanacearum (strain UW551)</name>
    <dbReference type="NCBI Taxonomy" id="342110"/>
    <lineage>
        <taxon>Bacteria</taxon>
        <taxon>Pseudomonadati</taxon>
        <taxon>Pseudomonadota</taxon>
        <taxon>Betaproteobacteria</taxon>
        <taxon>Burkholderiales</taxon>
        <taxon>Burkholderiaceae</taxon>
        <taxon>Ralstonia</taxon>
        <taxon>Ralstonia solanacearum species complex</taxon>
    </lineage>
</organism>
<dbReference type="Gene3D" id="3.90.850.10">
    <property type="entry name" value="Fumarylacetoacetase-like, C-terminal domain"/>
    <property type="match status" value="1"/>
</dbReference>
<evidence type="ECO:0000313" key="3">
    <source>
        <dbReference type="EMBL" id="EAP71973.1"/>
    </source>
</evidence>
<gene>
    <name evidence="3" type="ORF">RRSL_01646</name>
</gene>
<dbReference type="SUPFAM" id="SSF56529">
    <property type="entry name" value="FAH"/>
    <property type="match status" value="1"/>
</dbReference>
<dbReference type="InterPro" id="IPR011234">
    <property type="entry name" value="Fumarylacetoacetase-like_C"/>
</dbReference>
<name>A0AB33VAX8_RALSU</name>
<dbReference type="GO" id="GO:0004334">
    <property type="term" value="F:fumarylacetoacetase activity"/>
    <property type="evidence" value="ECO:0007669"/>
    <property type="project" value="UniProtKB-EC"/>
</dbReference>
<reference evidence="3 4" key="1">
    <citation type="journal article" date="2006" name="Mol. Plant Microbe Interact.">
        <title>Identification of open reading frames unique to a select agent: Ralstonia solanacearum race 3 biovar 2.</title>
        <authorList>
            <person name="Gabriel D.W."/>
            <person name="Allen C."/>
            <person name="Schell M."/>
            <person name="Denny T.P."/>
            <person name="Greenberg J.T."/>
            <person name="Duan Y.P."/>
            <person name="Flores-Cruz Z."/>
            <person name="Huang Q."/>
            <person name="Clifford J.M."/>
            <person name="Presting G."/>
            <person name="Gonzalez E.T."/>
            <person name="Reddy J."/>
            <person name="Elphinstone J."/>
            <person name="Swanson J."/>
            <person name="Yao J."/>
            <person name="Mulholland V."/>
            <person name="Liu L."/>
            <person name="Farmerie W."/>
            <person name="Patnaikuni M."/>
            <person name="Balogh B."/>
            <person name="Norman D."/>
            <person name="Alvarez A."/>
            <person name="Castillo J.A."/>
            <person name="Jones J."/>
            <person name="Saddler G."/>
            <person name="Walunas T."/>
            <person name="Zhukov A."/>
            <person name="Mikhailova N."/>
        </authorList>
    </citation>
    <scope>NUCLEOTIDE SEQUENCE [LARGE SCALE GENOMIC DNA]</scope>
    <source>
        <strain evidence="3 4">UW551</strain>
    </source>
</reference>
<dbReference type="InterPro" id="IPR036663">
    <property type="entry name" value="Fumarylacetoacetase_C_sf"/>
</dbReference>
<dbReference type="InterPro" id="IPR041072">
    <property type="entry name" value="FAA_hydro_N"/>
</dbReference>
<dbReference type="PANTHER" id="PTHR43211:SF1">
    <property type="entry name" value="BLL6422 PROTEIN"/>
    <property type="match status" value="1"/>
</dbReference>
<feature type="domain" description="Fumarylacetoacetase N-terminal" evidence="2">
    <location>
        <begin position="418"/>
        <end position="495"/>
    </location>
</feature>
<dbReference type="PANTHER" id="PTHR43211">
    <property type="entry name" value="FUMARYLACETOACETATE HYDROLASE"/>
    <property type="match status" value="1"/>
</dbReference>
<dbReference type="Proteomes" id="UP000005933">
    <property type="component" value="Unassembled WGS sequence"/>
</dbReference>
<protein>
    <submittedName>
        <fullName evidence="3">Fumarylacetoacetase</fullName>
        <ecNumber evidence="3">3.7.1.2</ecNumber>
    </submittedName>
</protein>
<evidence type="ECO:0000259" key="1">
    <source>
        <dbReference type="Pfam" id="PF01557"/>
    </source>
</evidence>
<dbReference type="EC" id="3.7.1.2" evidence="3"/>